<dbReference type="PANTHER" id="PTHR31873">
    <property type="entry name" value="L-ASPARTATE DEHYDROGENASE-RELATED"/>
    <property type="match status" value="1"/>
</dbReference>
<comment type="caution">
    <text evidence="9">The sequence shown here is derived from an EMBL/GenBank/DDBJ whole genome shotgun (WGS) entry which is preliminary data.</text>
</comment>
<evidence type="ECO:0000313" key="9">
    <source>
        <dbReference type="EMBL" id="HHF98480.1"/>
    </source>
</evidence>
<dbReference type="PANTHER" id="PTHR31873:SF6">
    <property type="entry name" value="ASPARTATE DEHYDROGENASE DOMAIN-CONTAINING PROTEIN"/>
    <property type="match status" value="1"/>
</dbReference>
<dbReference type="SUPFAM" id="SSF51735">
    <property type="entry name" value="NAD(P)-binding Rossmann-fold domains"/>
    <property type="match status" value="1"/>
</dbReference>
<dbReference type="Proteomes" id="UP000886070">
    <property type="component" value="Unassembled WGS sequence"/>
</dbReference>
<dbReference type="GO" id="GO:0033735">
    <property type="term" value="F:aspartate dehydrogenase [NAD(P)+] activity"/>
    <property type="evidence" value="ECO:0007669"/>
    <property type="project" value="UniProtKB-EC"/>
</dbReference>
<comment type="pathway">
    <text evidence="6">Cofactor biosynthesis; NAD(+) biosynthesis; iminoaspartate from L-aspartate (dehydrogenase route): step 1/1.</text>
</comment>
<dbReference type="GO" id="GO:0016639">
    <property type="term" value="F:oxidoreductase activity, acting on the CH-NH2 group of donors, NAD or NADP as acceptor"/>
    <property type="evidence" value="ECO:0007669"/>
    <property type="project" value="UniProtKB-UniRule"/>
</dbReference>
<accession>A0A7V5HYX4</accession>
<dbReference type="NCBIfam" id="NF009828">
    <property type="entry name" value="PRK13303.1-3"/>
    <property type="match status" value="1"/>
</dbReference>
<evidence type="ECO:0000256" key="2">
    <source>
        <dbReference type="ARBA" id="ARBA00022642"/>
    </source>
</evidence>
<organism evidence="9">
    <name type="scientific">Aerophobetes bacterium</name>
    <dbReference type="NCBI Taxonomy" id="2030807"/>
    <lineage>
        <taxon>Bacteria</taxon>
        <taxon>Candidatus Aerophobota</taxon>
    </lineage>
</organism>
<proteinExistence type="inferred from homology"/>
<evidence type="ECO:0000256" key="1">
    <source>
        <dbReference type="ARBA" id="ARBA00008331"/>
    </source>
</evidence>
<dbReference type="InterPro" id="IPR011182">
    <property type="entry name" value="L-Asp_DH"/>
</dbReference>
<protein>
    <recommendedName>
        <fullName evidence="6">L-aspartate dehydrogenase</fullName>
        <ecNumber evidence="6">1.4.1.21</ecNumber>
    </recommendedName>
</protein>
<evidence type="ECO:0000256" key="3">
    <source>
        <dbReference type="ARBA" id="ARBA00022857"/>
    </source>
</evidence>
<sequence length="268" mass="28829">MKIGLVGCGAIGREVALAVDRDIPQLELSIIYDVEKAKIDFLLKSLVKKPKVASGIEEVMREADLVVEAASPKIVGELLTLASKEEKDLLIMSIGGVLDHLELLESIKREGKCKVFFPSGAIAGLDGINAAREKNIKSISITTSKPPQALLNAPYVIQNKIDLKNIKKPTLIFEGNCKQAVKAFPRNINVSATLSLAGIGMEKTNVKIIADPGITKNQHKIEIKGDFGEMEVVVRNVPSLTNPKTSYLAALSAVATLRKIVSPVKIGT</sequence>
<dbReference type="PIRSF" id="PIRSF005227">
    <property type="entry name" value="Asp_dh_NAD_syn"/>
    <property type="match status" value="1"/>
</dbReference>
<dbReference type="GO" id="GO:0050661">
    <property type="term" value="F:NADP binding"/>
    <property type="evidence" value="ECO:0007669"/>
    <property type="project" value="UniProtKB-UniRule"/>
</dbReference>
<dbReference type="NCBIfam" id="NF009830">
    <property type="entry name" value="PRK13304.1"/>
    <property type="match status" value="1"/>
</dbReference>
<feature type="active site" evidence="6">
    <location>
        <position position="219"/>
    </location>
</feature>
<feature type="domain" description="Aspartate/homoserine dehydrogenase NAD-binding" evidence="8">
    <location>
        <begin position="7"/>
        <end position="118"/>
    </location>
</feature>
<dbReference type="EMBL" id="DRTT01000093">
    <property type="protein sequence ID" value="HHF98480.1"/>
    <property type="molecule type" value="Genomic_DNA"/>
</dbReference>
<dbReference type="InterPro" id="IPR005106">
    <property type="entry name" value="Asp/hSer_DH_NAD-bd"/>
</dbReference>
<keyword evidence="4 6" id="KW-0560">Oxidoreductase</keyword>
<keyword evidence="5 6" id="KW-0520">NAD</keyword>
<comment type="function">
    <text evidence="6">Specifically catalyzes the NAD or NADP-dependent dehydrogenation of L-aspartate to iminoaspartate.</text>
</comment>
<gene>
    <name evidence="6" type="primary">nadX</name>
    <name evidence="9" type="ORF">ENL39_03215</name>
</gene>
<reference evidence="9" key="1">
    <citation type="journal article" date="2020" name="mSystems">
        <title>Genome- and Community-Level Interaction Insights into Carbon Utilization and Element Cycling Functions of Hydrothermarchaeota in Hydrothermal Sediment.</title>
        <authorList>
            <person name="Zhou Z."/>
            <person name="Liu Y."/>
            <person name="Xu W."/>
            <person name="Pan J."/>
            <person name="Luo Z.H."/>
            <person name="Li M."/>
        </authorList>
    </citation>
    <scope>NUCLEOTIDE SEQUENCE [LARGE SCALE GENOMIC DNA]</scope>
    <source>
        <strain evidence="9">HyVt-92</strain>
    </source>
</reference>
<comment type="miscellaneous">
    <text evidence="6">The iminoaspartate product is unstable in aqueous solution and can decompose to oxaloacetate and ammonia.</text>
</comment>
<dbReference type="InterPro" id="IPR036291">
    <property type="entry name" value="NAD(P)-bd_dom_sf"/>
</dbReference>
<feature type="domain" description="Aspartate dehydrogenase" evidence="7">
    <location>
        <begin position="166"/>
        <end position="254"/>
    </location>
</feature>
<evidence type="ECO:0000256" key="4">
    <source>
        <dbReference type="ARBA" id="ARBA00023002"/>
    </source>
</evidence>
<dbReference type="GO" id="GO:0051287">
    <property type="term" value="F:NAD binding"/>
    <property type="evidence" value="ECO:0007669"/>
    <property type="project" value="UniProtKB-UniRule"/>
</dbReference>
<dbReference type="SUPFAM" id="SSF55347">
    <property type="entry name" value="Glyceraldehyde-3-phosphate dehydrogenase-like, C-terminal domain"/>
    <property type="match status" value="1"/>
</dbReference>
<evidence type="ECO:0000256" key="5">
    <source>
        <dbReference type="ARBA" id="ARBA00023027"/>
    </source>
</evidence>
<feature type="binding site" evidence="6">
    <location>
        <position position="189"/>
    </location>
    <ligand>
        <name>NAD(+)</name>
        <dbReference type="ChEBI" id="CHEBI:57540"/>
    </ligand>
</feature>
<dbReference type="HAMAP" id="MF_01265">
    <property type="entry name" value="NadX"/>
    <property type="match status" value="1"/>
</dbReference>
<dbReference type="InterPro" id="IPR002811">
    <property type="entry name" value="Asp_DH"/>
</dbReference>
<dbReference type="Gene3D" id="3.30.360.10">
    <property type="entry name" value="Dihydrodipicolinate Reductase, domain 2"/>
    <property type="match status" value="1"/>
</dbReference>
<comment type="similarity">
    <text evidence="1 6">Belongs to the L-aspartate dehydrogenase family.</text>
</comment>
<dbReference type="Pfam" id="PF01958">
    <property type="entry name" value="Asp_DH_C"/>
    <property type="match status" value="1"/>
</dbReference>
<comment type="catalytic activity">
    <reaction evidence="6">
        <text>L-aspartate + NADP(+) + H2O = oxaloacetate + NH4(+) + NADPH + H(+)</text>
        <dbReference type="Rhea" id="RHEA:11784"/>
        <dbReference type="ChEBI" id="CHEBI:15377"/>
        <dbReference type="ChEBI" id="CHEBI:15378"/>
        <dbReference type="ChEBI" id="CHEBI:16452"/>
        <dbReference type="ChEBI" id="CHEBI:28938"/>
        <dbReference type="ChEBI" id="CHEBI:29991"/>
        <dbReference type="ChEBI" id="CHEBI:57783"/>
        <dbReference type="ChEBI" id="CHEBI:58349"/>
        <dbReference type="EC" id="1.4.1.21"/>
    </reaction>
</comment>
<feature type="binding site" evidence="6">
    <location>
        <position position="121"/>
    </location>
    <ligand>
        <name>NAD(+)</name>
        <dbReference type="ChEBI" id="CHEBI:57540"/>
    </ligand>
</feature>
<name>A0A7V5HYX4_UNCAE</name>
<dbReference type="GO" id="GO:0009435">
    <property type="term" value="P:NAD+ biosynthetic process"/>
    <property type="evidence" value="ECO:0007669"/>
    <property type="project" value="UniProtKB-UniRule"/>
</dbReference>
<dbReference type="Pfam" id="PF03447">
    <property type="entry name" value="NAD_binding_3"/>
    <property type="match status" value="1"/>
</dbReference>
<dbReference type="UniPathway" id="UPA00253">
    <property type="reaction ID" value="UER00456"/>
</dbReference>
<dbReference type="EC" id="1.4.1.21" evidence="6"/>
<dbReference type="AlphaFoldDB" id="A0A7V5HYX4"/>
<evidence type="ECO:0000256" key="6">
    <source>
        <dbReference type="HAMAP-Rule" id="MF_01265"/>
    </source>
</evidence>
<dbReference type="InterPro" id="IPR020626">
    <property type="entry name" value="Asp_DH_prok"/>
</dbReference>
<dbReference type="InterPro" id="IPR022487">
    <property type="entry name" value="Asp_DH_arc"/>
</dbReference>
<keyword evidence="2 6" id="KW-0662">Pyridine nucleotide biosynthesis</keyword>
<comment type="catalytic activity">
    <reaction evidence="6">
        <text>L-aspartate + NAD(+) + H2O = oxaloacetate + NH4(+) + NADH + H(+)</text>
        <dbReference type="Rhea" id="RHEA:11788"/>
        <dbReference type="ChEBI" id="CHEBI:15377"/>
        <dbReference type="ChEBI" id="CHEBI:15378"/>
        <dbReference type="ChEBI" id="CHEBI:16452"/>
        <dbReference type="ChEBI" id="CHEBI:28938"/>
        <dbReference type="ChEBI" id="CHEBI:29991"/>
        <dbReference type="ChEBI" id="CHEBI:57540"/>
        <dbReference type="ChEBI" id="CHEBI:57945"/>
        <dbReference type="EC" id="1.4.1.21"/>
    </reaction>
</comment>
<dbReference type="Gene3D" id="3.40.50.720">
    <property type="entry name" value="NAD(P)-binding Rossmann-like Domain"/>
    <property type="match status" value="1"/>
</dbReference>
<keyword evidence="3 6" id="KW-0521">NADP</keyword>
<evidence type="ECO:0000259" key="8">
    <source>
        <dbReference type="Pfam" id="PF03447"/>
    </source>
</evidence>
<evidence type="ECO:0000259" key="7">
    <source>
        <dbReference type="Pfam" id="PF01958"/>
    </source>
</evidence>
<dbReference type="NCBIfam" id="TIGR03855">
    <property type="entry name" value="NAD_NadX"/>
    <property type="match status" value="1"/>
</dbReference>